<comment type="caution">
    <text evidence="1">The sequence shown here is derived from an EMBL/GenBank/DDBJ whole genome shotgun (WGS) entry which is preliminary data.</text>
</comment>
<evidence type="ECO:0000313" key="1">
    <source>
        <dbReference type="EMBL" id="KAF7398033.1"/>
    </source>
</evidence>
<reference evidence="1" key="1">
    <citation type="journal article" date="2020" name="G3 (Bethesda)">
        <title>High-Quality Assemblies for Three Invasive Social Wasps from the &lt;i&gt;Vespula&lt;/i&gt; Genus.</title>
        <authorList>
            <person name="Harrop T.W.R."/>
            <person name="Guhlin J."/>
            <person name="McLaughlin G.M."/>
            <person name="Permina E."/>
            <person name="Stockwell P."/>
            <person name="Gilligan J."/>
            <person name="Le Lec M.F."/>
            <person name="Gruber M.A.M."/>
            <person name="Quinn O."/>
            <person name="Lovegrove M."/>
            <person name="Duncan E.J."/>
            <person name="Remnant E.J."/>
            <person name="Van Eeckhoven J."/>
            <person name="Graham B."/>
            <person name="Knapp R.A."/>
            <person name="Langford K.W."/>
            <person name="Kronenberg Z."/>
            <person name="Press M.O."/>
            <person name="Eacker S.M."/>
            <person name="Wilson-Rankin E.E."/>
            <person name="Purcell J."/>
            <person name="Lester P.J."/>
            <person name="Dearden P.K."/>
        </authorList>
    </citation>
    <scope>NUCLEOTIDE SEQUENCE</scope>
    <source>
        <strain evidence="1">Volc-1</strain>
    </source>
</reference>
<protein>
    <submittedName>
        <fullName evidence="1">Uncharacterized protein</fullName>
    </submittedName>
</protein>
<evidence type="ECO:0000313" key="2">
    <source>
        <dbReference type="Proteomes" id="UP000600918"/>
    </source>
</evidence>
<organism evidence="1 2">
    <name type="scientific">Vespula pensylvanica</name>
    <name type="common">Western yellow jacket</name>
    <name type="synonym">Wasp</name>
    <dbReference type="NCBI Taxonomy" id="30213"/>
    <lineage>
        <taxon>Eukaryota</taxon>
        <taxon>Metazoa</taxon>
        <taxon>Ecdysozoa</taxon>
        <taxon>Arthropoda</taxon>
        <taxon>Hexapoda</taxon>
        <taxon>Insecta</taxon>
        <taxon>Pterygota</taxon>
        <taxon>Neoptera</taxon>
        <taxon>Endopterygota</taxon>
        <taxon>Hymenoptera</taxon>
        <taxon>Apocrita</taxon>
        <taxon>Aculeata</taxon>
        <taxon>Vespoidea</taxon>
        <taxon>Vespidae</taxon>
        <taxon>Vespinae</taxon>
        <taxon>Vespula</taxon>
    </lineage>
</organism>
<sequence length="71" mass="7821">MGLHMQQPPSGGTWDVDIISQSRVSVSAHSSSWSRMLILQWINKGSAGIKEESFFINPGVGCSSCKDQRRL</sequence>
<name>A0A834K0J6_VESPE</name>
<keyword evidence="2" id="KW-1185">Reference proteome</keyword>
<proteinExistence type="predicted"/>
<dbReference type="EMBL" id="JACSDY010000019">
    <property type="protein sequence ID" value="KAF7398033.1"/>
    <property type="molecule type" value="Genomic_DNA"/>
</dbReference>
<gene>
    <name evidence="1" type="ORF">H0235_016041</name>
</gene>
<dbReference type="AlphaFoldDB" id="A0A834K0J6"/>
<accession>A0A834K0J6</accession>
<dbReference type="Proteomes" id="UP000600918">
    <property type="component" value="Unassembled WGS sequence"/>
</dbReference>